<dbReference type="Proteomes" id="UP000013909">
    <property type="component" value="Unassembled WGS sequence"/>
</dbReference>
<dbReference type="AlphaFoldDB" id="R7ZUZ6"/>
<sequence>MKKKSISAVEFDEKFENGEDIVPYLKTDKRTKPGLKARRVSVDFPEWMVVELDRAAQKLGITRQSLIKVFISEKLKDNAI</sequence>
<dbReference type="EMBL" id="AQHR01000049">
    <property type="protein sequence ID" value="EON77809.1"/>
    <property type="molecule type" value="Genomic_DNA"/>
</dbReference>
<reference evidence="1 2" key="1">
    <citation type="submission" date="2013-02" db="EMBL/GenBank/DDBJ databases">
        <title>A novel strain isolated from Lonar lake, Maharashtra, India.</title>
        <authorList>
            <person name="Singh A."/>
        </authorList>
    </citation>
    <scope>NUCLEOTIDE SEQUENCE [LARGE SCALE GENOMIC DNA]</scope>
    <source>
        <strain evidence="1 2">AK24</strain>
    </source>
</reference>
<comment type="caution">
    <text evidence="1">The sequence shown here is derived from an EMBL/GenBank/DDBJ whole genome shotgun (WGS) entry which is preliminary data.</text>
</comment>
<keyword evidence="2" id="KW-1185">Reference proteome</keyword>
<protein>
    <submittedName>
        <fullName evidence="1">Helix-turn-helix protein, CopG family</fullName>
    </submittedName>
</protein>
<proteinExistence type="predicted"/>
<organism evidence="1 2">
    <name type="scientific">Lunatimonas lonarensis</name>
    <dbReference type="NCBI Taxonomy" id="1232681"/>
    <lineage>
        <taxon>Bacteria</taxon>
        <taxon>Pseudomonadati</taxon>
        <taxon>Bacteroidota</taxon>
        <taxon>Cytophagia</taxon>
        <taxon>Cytophagales</taxon>
        <taxon>Cyclobacteriaceae</taxon>
    </lineage>
</organism>
<evidence type="ECO:0000313" key="1">
    <source>
        <dbReference type="EMBL" id="EON77809.1"/>
    </source>
</evidence>
<dbReference type="RefSeq" id="WP_010853867.1">
    <property type="nucleotide sequence ID" value="NZ_AQHR01000049.1"/>
</dbReference>
<name>R7ZUZ6_9BACT</name>
<accession>R7ZUZ6</accession>
<evidence type="ECO:0000313" key="2">
    <source>
        <dbReference type="Proteomes" id="UP000013909"/>
    </source>
</evidence>
<gene>
    <name evidence="1" type="ORF">ADIS_1728</name>
</gene>
<dbReference type="NCBIfam" id="NF047399">
    <property type="entry name" value="BrnA_antitoxin_add"/>
    <property type="match status" value="1"/>
</dbReference>